<dbReference type="PRINTS" id="PR00413">
    <property type="entry name" value="HADHALOGNASE"/>
</dbReference>
<dbReference type="InterPro" id="IPR023214">
    <property type="entry name" value="HAD_sf"/>
</dbReference>
<evidence type="ECO:0000313" key="2">
    <source>
        <dbReference type="Proteomes" id="UP000287547"/>
    </source>
</evidence>
<evidence type="ECO:0000313" key="1">
    <source>
        <dbReference type="EMBL" id="RSM85576.1"/>
    </source>
</evidence>
<dbReference type="PANTHER" id="PTHR43481:SF4">
    <property type="entry name" value="GLYCEROL-1-PHOSPHATE PHOSPHOHYDROLASE 1-RELATED"/>
    <property type="match status" value="1"/>
</dbReference>
<dbReference type="AlphaFoldDB" id="A0A428ZC06"/>
<dbReference type="Proteomes" id="UP000287547">
    <property type="component" value="Unassembled WGS sequence"/>
</dbReference>
<proteinExistence type="predicted"/>
<dbReference type="EMBL" id="QHKI01000012">
    <property type="protein sequence ID" value="RSM85576.1"/>
    <property type="molecule type" value="Genomic_DNA"/>
</dbReference>
<accession>A0A428ZC06</accession>
<reference evidence="1 2" key="1">
    <citation type="submission" date="2018-05" db="EMBL/GenBank/DDBJ databases">
        <title>Evolution of GPA BGCs.</title>
        <authorList>
            <person name="Waglechner N."/>
            <person name="Wright G.D."/>
        </authorList>
    </citation>
    <scope>NUCLEOTIDE SEQUENCE [LARGE SCALE GENOMIC DNA]</scope>
    <source>
        <strain evidence="1 2">A82846</strain>
    </source>
</reference>
<dbReference type="Pfam" id="PF13419">
    <property type="entry name" value="HAD_2"/>
    <property type="match status" value="1"/>
</dbReference>
<dbReference type="InterPro" id="IPR041492">
    <property type="entry name" value="HAD_2"/>
</dbReference>
<dbReference type="SUPFAM" id="SSF56784">
    <property type="entry name" value="HAD-like"/>
    <property type="match status" value="1"/>
</dbReference>
<dbReference type="PANTHER" id="PTHR43481">
    <property type="entry name" value="FRUCTOSE-1-PHOSPHATE PHOSPHATASE"/>
    <property type="match status" value="1"/>
</dbReference>
<dbReference type="InterPro" id="IPR006439">
    <property type="entry name" value="HAD-SF_hydro_IA"/>
</dbReference>
<protein>
    <submittedName>
        <fullName evidence="1">Phosphatase</fullName>
    </submittedName>
</protein>
<comment type="caution">
    <text evidence="1">The sequence shown here is derived from an EMBL/GenBank/DDBJ whole genome shotgun (WGS) entry which is preliminary data.</text>
</comment>
<sequence>MDTESTQLESWQYEWRQHGLELDVATFFADHGGDVSELRYAALAAAVGAGYDRVSSHARRVAYRDSLNADLSVPLGIRKWLAEADGLRLAVASSSPASWVLPLLEQTGYRSRFEVVACGDEVSAHKPDPAVYDLALARLGVQAAEAIAFEDTPHGVAAAKAAGLRCVAIPNRHTDPSRFTAADLVLANAADMTLAEILGS</sequence>
<dbReference type="InterPro" id="IPR023198">
    <property type="entry name" value="PGP-like_dom2"/>
</dbReference>
<dbReference type="OrthoDB" id="9797743at2"/>
<dbReference type="NCBIfam" id="TIGR01509">
    <property type="entry name" value="HAD-SF-IA-v3"/>
    <property type="match status" value="1"/>
</dbReference>
<dbReference type="GO" id="GO:0050308">
    <property type="term" value="F:sugar-phosphatase activity"/>
    <property type="evidence" value="ECO:0007669"/>
    <property type="project" value="TreeGrafter"/>
</dbReference>
<gene>
    <name evidence="1" type="ORF">DMH04_17190</name>
</gene>
<dbReference type="Gene3D" id="3.40.50.1000">
    <property type="entry name" value="HAD superfamily/HAD-like"/>
    <property type="match status" value="1"/>
</dbReference>
<name>A0A428ZC06_KIBAR</name>
<dbReference type="InterPro" id="IPR036412">
    <property type="entry name" value="HAD-like_sf"/>
</dbReference>
<dbReference type="InterPro" id="IPR051806">
    <property type="entry name" value="HAD-like_SPP"/>
</dbReference>
<organism evidence="1 2">
    <name type="scientific">Kibdelosporangium aridum</name>
    <dbReference type="NCBI Taxonomy" id="2030"/>
    <lineage>
        <taxon>Bacteria</taxon>
        <taxon>Bacillati</taxon>
        <taxon>Actinomycetota</taxon>
        <taxon>Actinomycetes</taxon>
        <taxon>Pseudonocardiales</taxon>
        <taxon>Pseudonocardiaceae</taxon>
        <taxon>Kibdelosporangium</taxon>
    </lineage>
</organism>
<dbReference type="Gene3D" id="1.10.150.240">
    <property type="entry name" value="Putative phosphatase, domain 2"/>
    <property type="match status" value="1"/>
</dbReference>